<dbReference type="EMBL" id="HE971709">
    <property type="protein sequence ID" value="CCK25308.1"/>
    <property type="molecule type" value="Genomic_DNA"/>
</dbReference>
<sequence length="40" mass="4365">MKGCEERSRSDHTKDAGTAVKGALERVNCTALASFRRLKA</sequence>
<proteinExistence type="predicted"/>
<protein>
    <submittedName>
        <fullName evidence="1">Uncharacterized protein</fullName>
    </submittedName>
</protein>
<dbReference type="KEGG" id="sdv:BN159_0929"/>
<evidence type="ECO:0000313" key="2">
    <source>
        <dbReference type="Proteomes" id="UP000008043"/>
    </source>
</evidence>
<organism evidence="1 2">
    <name type="scientific">Streptomyces davaonensis (strain DSM 101723 / JCM 4913 / KCC S-0913 / 768)</name>
    <dbReference type="NCBI Taxonomy" id="1214101"/>
    <lineage>
        <taxon>Bacteria</taxon>
        <taxon>Bacillati</taxon>
        <taxon>Actinomycetota</taxon>
        <taxon>Actinomycetes</taxon>
        <taxon>Kitasatosporales</taxon>
        <taxon>Streptomycetaceae</taxon>
        <taxon>Streptomyces</taxon>
    </lineage>
</organism>
<dbReference type="AlphaFoldDB" id="K4QWC5"/>
<keyword evidence="2" id="KW-1185">Reference proteome</keyword>
<dbReference type="HOGENOM" id="CLU_3296938_0_0_11"/>
<name>K4QWC5_STRDJ</name>
<dbReference type="Proteomes" id="UP000008043">
    <property type="component" value="Chromosome"/>
</dbReference>
<dbReference type="STRING" id="1214101.BN159_0929"/>
<accession>K4QWC5</accession>
<evidence type="ECO:0000313" key="1">
    <source>
        <dbReference type="EMBL" id="CCK25308.1"/>
    </source>
</evidence>
<reference evidence="1 2" key="1">
    <citation type="journal article" date="2012" name="J. Bacteriol.">
        <title>Genome sequence of the bacterium Streptomyces davawensis JCM 4913 and heterologous production of the unique antibiotic roseoflavin.</title>
        <authorList>
            <person name="Jankowitsch F."/>
            <person name="Schwarz J."/>
            <person name="Ruckert C."/>
            <person name="Gust B."/>
            <person name="Szczepanowski R."/>
            <person name="Blom J."/>
            <person name="Pelzer S."/>
            <person name="Kalinowski J."/>
            <person name="Mack M."/>
        </authorList>
    </citation>
    <scope>NUCLEOTIDE SEQUENCE [LARGE SCALE GENOMIC DNA]</scope>
    <source>
        <strain evidence="2">DSM 101723 / JCM 4913 / KCC S-0913 / 768</strain>
    </source>
</reference>
<gene>
    <name evidence="1" type="ORF">BN159_0929</name>
</gene>